<dbReference type="Proteomes" id="UP000789845">
    <property type="component" value="Unassembled WGS sequence"/>
</dbReference>
<organism evidence="2 3">
    <name type="scientific">Pseudoneobacillus rhizosphaerae</name>
    <dbReference type="NCBI Taxonomy" id="2880968"/>
    <lineage>
        <taxon>Bacteria</taxon>
        <taxon>Bacillati</taxon>
        <taxon>Bacillota</taxon>
        <taxon>Bacilli</taxon>
        <taxon>Bacillales</taxon>
        <taxon>Bacillaceae</taxon>
        <taxon>Pseudoneobacillus</taxon>
    </lineage>
</organism>
<accession>A0A9C7G7T7</accession>
<dbReference type="InterPro" id="IPR016181">
    <property type="entry name" value="Acyl_CoA_acyltransferase"/>
</dbReference>
<proteinExistence type="predicted"/>
<dbReference type="InterPro" id="IPR000182">
    <property type="entry name" value="GNAT_dom"/>
</dbReference>
<dbReference type="Gene3D" id="3.40.630.30">
    <property type="match status" value="1"/>
</dbReference>
<dbReference type="CDD" id="cd04301">
    <property type="entry name" value="NAT_SF"/>
    <property type="match status" value="1"/>
</dbReference>
<dbReference type="Pfam" id="PF00583">
    <property type="entry name" value="Acetyltransf_1"/>
    <property type="match status" value="1"/>
</dbReference>
<dbReference type="PROSITE" id="PS51186">
    <property type="entry name" value="GNAT"/>
    <property type="match status" value="1"/>
</dbReference>
<dbReference type="AlphaFoldDB" id="A0A9C7G7T7"/>
<name>A0A9C7G7T7_9BACI</name>
<feature type="domain" description="N-acetyltransferase" evidence="1">
    <location>
        <begin position="74"/>
        <end position="209"/>
    </location>
</feature>
<evidence type="ECO:0000313" key="2">
    <source>
        <dbReference type="EMBL" id="CAG9607569.1"/>
    </source>
</evidence>
<sequence length="209" mass="24561">MPNIQEFNNTHSYLRTYHEKHGQKHVKFYFPEGEKLTPELEDHMKADADFTIGYLELFAIEPANFPAINENLDIKIQRVTSETLDDYLRFQYEQNSIYGNDFAEQKQFQHVSNYKNEKFMQIIGFYKGTPAGSVDVIISEDTAEIDALVVYEDYQRKGIGSQLQKFVMDQFPDKTVILVADGDDTAKDMYRKQNYQYLGFQYESFKVYK</sequence>
<evidence type="ECO:0000313" key="3">
    <source>
        <dbReference type="Proteomes" id="UP000789845"/>
    </source>
</evidence>
<evidence type="ECO:0000259" key="1">
    <source>
        <dbReference type="PROSITE" id="PS51186"/>
    </source>
</evidence>
<gene>
    <name evidence="2" type="ORF">NEOCIP111885_01261</name>
</gene>
<dbReference type="InterPro" id="IPR040549">
    <property type="entry name" value="DUF5613"/>
</dbReference>
<dbReference type="Pfam" id="PF18467">
    <property type="entry name" value="DUF5613"/>
    <property type="match status" value="1"/>
</dbReference>
<comment type="caution">
    <text evidence="2">The sequence shown here is derived from an EMBL/GenBank/DDBJ whole genome shotgun (WGS) entry which is preliminary data.</text>
</comment>
<dbReference type="EMBL" id="CAKJTG010000006">
    <property type="protein sequence ID" value="CAG9607569.1"/>
    <property type="molecule type" value="Genomic_DNA"/>
</dbReference>
<keyword evidence="3" id="KW-1185">Reference proteome</keyword>
<reference evidence="2" key="1">
    <citation type="submission" date="2021-10" db="EMBL/GenBank/DDBJ databases">
        <authorList>
            <person name="Criscuolo A."/>
        </authorList>
    </citation>
    <scope>NUCLEOTIDE SEQUENCE</scope>
    <source>
        <strain evidence="2">CIP111885</strain>
    </source>
</reference>
<dbReference type="SUPFAM" id="SSF55729">
    <property type="entry name" value="Acyl-CoA N-acyltransferases (Nat)"/>
    <property type="match status" value="1"/>
</dbReference>
<protein>
    <recommendedName>
        <fullName evidence="1">N-acetyltransferase domain-containing protein</fullName>
    </recommendedName>
</protein>
<dbReference type="GO" id="GO:0016747">
    <property type="term" value="F:acyltransferase activity, transferring groups other than amino-acyl groups"/>
    <property type="evidence" value="ECO:0007669"/>
    <property type="project" value="InterPro"/>
</dbReference>